<comment type="caution">
    <text evidence="2">The sequence shown here is derived from an EMBL/GenBank/DDBJ whole genome shotgun (WGS) entry which is preliminary data.</text>
</comment>
<accession>A0A8K0G7U4</accession>
<feature type="non-terminal residue" evidence="2">
    <location>
        <position position="51"/>
    </location>
</feature>
<sequence length="51" mass="5644">MVISTFIVLVPLLEHSLPLGTWTLQNHHAFHDFAMVQEVIAIPLSSIFAGT</sequence>
<protein>
    <submittedName>
        <fullName evidence="2">Uncharacterized protein</fullName>
    </submittedName>
</protein>
<dbReference type="AlphaFoldDB" id="A0A8K0G7U4"/>
<dbReference type="Proteomes" id="UP000801492">
    <property type="component" value="Unassembled WGS sequence"/>
</dbReference>
<keyword evidence="3" id="KW-1185">Reference proteome</keyword>
<reference evidence="2" key="1">
    <citation type="submission" date="2019-08" db="EMBL/GenBank/DDBJ databases">
        <title>The genome of the North American firefly Photinus pyralis.</title>
        <authorList>
            <consortium name="Photinus pyralis genome working group"/>
            <person name="Fallon T.R."/>
            <person name="Sander Lower S.E."/>
            <person name="Weng J.-K."/>
        </authorList>
    </citation>
    <scope>NUCLEOTIDE SEQUENCE</scope>
    <source>
        <strain evidence="2">TRF0915ILg1</strain>
        <tissue evidence="2">Whole body</tissue>
    </source>
</reference>
<evidence type="ECO:0000313" key="2">
    <source>
        <dbReference type="EMBL" id="KAF2894840.1"/>
    </source>
</evidence>
<dbReference type="EMBL" id="VTPC01006538">
    <property type="protein sequence ID" value="KAF2894840.1"/>
    <property type="molecule type" value="Genomic_DNA"/>
</dbReference>
<evidence type="ECO:0000256" key="1">
    <source>
        <dbReference type="SAM" id="SignalP"/>
    </source>
</evidence>
<feature type="signal peptide" evidence="1">
    <location>
        <begin position="1"/>
        <end position="18"/>
    </location>
</feature>
<organism evidence="2 3">
    <name type="scientific">Ignelater luminosus</name>
    <name type="common">Cucubano</name>
    <name type="synonym">Pyrophorus luminosus</name>
    <dbReference type="NCBI Taxonomy" id="2038154"/>
    <lineage>
        <taxon>Eukaryota</taxon>
        <taxon>Metazoa</taxon>
        <taxon>Ecdysozoa</taxon>
        <taxon>Arthropoda</taxon>
        <taxon>Hexapoda</taxon>
        <taxon>Insecta</taxon>
        <taxon>Pterygota</taxon>
        <taxon>Neoptera</taxon>
        <taxon>Endopterygota</taxon>
        <taxon>Coleoptera</taxon>
        <taxon>Polyphaga</taxon>
        <taxon>Elateriformia</taxon>
        <taxon>Elateroidea</taxon>
        <taxon>Elateridae</taxon>
        <taxon>Agrypninae</taxon>
        <taxon>Pyrophorini</taxon>
        <taxon>Ignelater</taxon>
    </lineage>
</organism>
<keyword evidence="1" id="KW-0732">Signal</keyword>
<evidence type="ECO:0000313" key="3">
    <source>
        <dbReference type="Proteomes" id="UP000801492"/>
    </source>
</evidence>
<feature type="chain" id="PRO_5035441520" evidence="1">
    <location>
        <begin position="19"/>
        <end position="51"/>
    </location>
</feature>
<name>A0A8K0G7U4_IGNLU</name>
<gene>
    <name evidence="2" type="ORF">ILUMI_11333</name>
</gene>
<proteinExistence type="predicted"/>